<dbReference type="PANTHER" id="PTHR43404">
    <property type="entry name" value="LIPOPOLYSACCHARIDE CHOLINEPHOSPHOTRANSFERASE LICD"/>
    <property type="match status" value="1"/>
</dbReference>
<sequence>MSNTKELTISEVQHVMWQMVTEAIEFMETNHLHYVLTGGSALGAVRHQGFIPWDDDVDIALPRDEYEWFIREFTSEAPTFKLRNLSTTSEWFYAYSRIVDTETQSEGRWAQMNTGVFIDIFPLDAVPQNGMMRRLVFSAMKGLDVLRNSTRRVAFRTDEKHKWVKQLLTGLTKRVGTATFATMQQQLALSVNRRYANKTNLLDLFVISGLNGARELMTVDAVRTADVATFNGLAVRVPQDVNNYLTELYGDDYMQLPVYAKRKTHATYKKRFNK</sequence>
<dbReference type="InterPro" id="IPR052942">
    <property type="entry name" value="LPS_cholinephosphotransferase"/>
</dbReference>
<dbReference type="RefSeq" id="WP_199404835.1">
    <property type="nucleotide sequence ID" value="NZ_JAOZFC020000001.1"/>
</dbReference>
<evidence type="ECO:0000313" key="2">
    <source>
        <dbReference type="EMBL" id="MDF9300145.1"/>
    </source>
</evidence>
<dbReference type="Proteomes" id="UP001146336">
    <property type="component" value="Unassembled WGS sequence"/>
</dbReference>
<name>A0ABT6D3R4_9LACO</name>
<dbReference type="Pfam" id="PF04991">
    <property type="entry name" value="LicD"/>
    <property type="match status" value="1"/>
</dbReference>
<evidence type="ECO:0000313" key="3">
    <source>
        <dbReference type="Proteomes" id="UP001146336"/>
    </source>
</evidence>
<gene>
    <name evidence="2" type="ORF">OIT47_007665</name>
</gene>
<accession>A0ABT6D3R4</accession>
<protein>
    <submittedName>
        <fullName evidence="2">LicD family protein</fullName>
    </submittedName>
</protein>
<dbReference type="InterPro" id="IPR007074">
    <property type="entry name" value="LicD/FKTN/FKRP_NTP_transf"/>
</dbReference>
<dbReference type="PANTHER" id="PTHR43404:SF2">
    <property type="entry name" value="LIPOPOLYSACCHARIDE CHOLINEPHOSPHOTRANSFERASE LICD"/>
    <property type="match status" value="1"/>
</dbReference>
<keyword evidence="3" id="KW-1185">Reference proteome</keyword>
<proteinExistence type="predicted"/>
<evidence type="ECO:0000259" key="1">
    <source>
        <dbReference type="Pfam" id="PF04991"/>
    </source>
</evidence>
<organism evidence="2 3">
    <name type="scientific">Weissella fermenti</name>
    <dbReference type="NCBI Taxonomy" id="2987699"/>
    <lineage>
        <taxon>Bacteria</taxon>
        <taxon>Bacillati</taxon>
        <taxon>Bacillota</taxon>
        <taxon>Bacilli</taxon>
        <taxon>Lactobacillales</taxon>
        <taxon>Lactobacillaceae</taxon>
        <taxon>Weissella</taxon>
    </lineage>
</organism>
<comment type="caution">
    <text evidence="2">The sequence shown here is derived from an EMBL/GenBank/DDBJ whole genome shotgun (WGS) entry which is preliminary data.</text>
</comment>
<reference evidence="2" key="1">
    <citation type="submission" date="2023-03" db="EMBL/GenBank/DDBJ databases">
        <title>Comparative genomics of Weissella fermenti BK2, and weissella type species.</title>
        <authorList>
            <person name="Lee J.K."/>
            <person name="Baek J.H."/>
            <person name="Kim J.M."/>
            <person name="Choi D.G."/>
            <person name="Jeon C.O."/>
        </authorList>
    </citation>
    <scope>NUCLEOTIDE SEQUENCE</scope>
    <source>
        <strain evidence="2">BK2</strain>
    </source>
</reference>
<dbReference type="EMBL" id="JAOZFC020000001">
    <property type="protein sequence ID" value="MDF9300145.1"/>
    <property type="molecule type" value="Genomic_DNA"/>
</dbReference>
<feature type="domain" description="LicD/FKTN/FKRP nucleotidyltransferase" evidence="1">
    <location>
        <begin position="29"/>
        <end position="250"/>
    </location>
</feature>